<comment type="caution">
    <text evidence="8">The sequence shown here is derived from an EMBL/GenBank/DDBJ whole genome shotgun (WGS) entry which is preliminary data.</text>
</comment>
<evidence type="ECO:0000256" key="3">
    <source>
        <dbReference type="ARBA" id="ARBA00022692"/>
    </source>
</evidence>
<evidence type="ECO:0000256" key="2">
    <source>
        <dbReference type="ARBA" id="ARBA00009045"/>
    </source>
</evidence>
<feature type="domain" description="Peptidase S54 rhomboid" evidence="7">
    <location>
        <begin position="146"/>
        <end position="293"/>
    </location>
</feature>
<gene>
    <name evidence="8" type="ORF">AXG93_4022s1040</name>
</gene>
<dbReference type="SUPFAM" id="SSF144091">
    <property type="entry name" value="Rhomboid-like"/>
    <property type="match status" value="1"/>
</dbReference>
<dbReference type="InterPro" id="IPR035952">
    <property type="entry name" value="Rhomboid-like_sf"/>
</dbReference>
<feature type="transmembrane region" description="Helical" evidence="6">
    <location>
        <begin position="113"/>
        <end position="132"/>
    </location>
</feature>
<keyword evidence="4 6" id="KW-1133">Transmembrane helix</keyword>
<evidence type="ECO:0000313" key="9">
    <source>
        <dbReference type="Proteomes" id="UP000077202"/>
    </source>
</evidence>
<evidence type="ECO:0000256" key="1">
    <source>
        <dbReference type="ARBA" id="ARBA00004141"/>
    </source>
</evidence>
<dbReference type="GO" id="GO:0004252">
    <property type="term" value="F:serine-type endopeptidase activity"/>
    <property type="evidence" value="ECO:0007669"/>
    <property type="project" value="InterPro"/>
</dbReference>
<evidence type="ECO:0000256" key="6">
    <source>
        <dbReference type="SAM" id="Phobius"/>
    </source>
</evidence>
<dbReference type="Proteomes" id="UP000077202">
    <property type="component" value="Unassembled WGS sequence"/>
</dbReference>
<dbReference type="Pfam" id="PF01694">
    <property type="entry name" value="Rhomboid"/>
    <property type="match status" value="1"/>
</dbReference>
<keyword evidence="3 6" id="KW-0812">Transmembrane</keyword>
<dbReference type="EMBL" id="LVLJ01002256">
    <property type="protein sequence ID" value="OAE26092.1"/>
    <property type="molecule type" value="Genomic_DNA"/>
</dbReference>
<evidence type="ECO:0000256" key="4">
    <source>
        <dbReference type="ARBA" id="ARBA00022989"/>
    </source>
</evidence>
<protein>
    <recommendedName>
        <fullName evidence="7">Peptidase S54 rhomboid domain-containing protein</fullName>
    </recommendedName>
</protein>
<comment type="subcellular location">
    <subcellularLocation>
        <location evidence="1">Membrane</location>
        <topology evidence="1">Multi-pass membrane protein</topology>
    </subcellularLocation>
</comment>
<dbReference type="AlphaFoldDB" id="A0A176W0W2"/>
<dbReference type="PANTHER" id="PTHR43066">
    <property type="entry name" value="RHOMBOID-RELATED PROTEIN"/>
    <property type="match status" value="1"/>
</dbReference>
<evidence type="ECO:0000256" key="5">
    <source>
        <dbReference type="ARBA" id="ARBA00023136"/>
    </source>
</evidence>
<feature type="transmembrane region" description="Helical" evidence="6">
    <location>
        <begin position="207"/>
        <end position="230"/>
    </location>
</feature>
<dbReference type="InterPro" id="IPR022764">
    <property type="entry name" value="Peptidase_S54_rhomboid_dom"/>
</dbReference>
<accession>A0A176W0W2</accession>
<dbReference type="Gene3D" id="1.20.1540.10">
    <property type="entry name" value="Rhomboid-like"/>
    <property type="match status" value="1"/>
</dbReference>
<dbReference type="PANTHER" id="PTHR43066:SF5">
    <property type="entry name" value="RHOMBOID-LIKE PROTEIN 11, CHLOROPLASTIC-RELATED"/>
    <property type="match status" value="1"/>
</dbReference>
<proteinExistence type="inferred from homology"/>
<dbReference type="GO" id="GO:0016020">
    <property type="term" value="C:membrane"/>
    <property type="evidence" value="ECO:0007669"/>
    <property type="project" value="UniProtKB-SubCell"/>
</dbReference>
<comment type="similarity">
    <text evidence="2">Belongs to the peptidase S54 family.</text>
</comment>
<evidence type="ECO:0000259" key="7">
    <source>
        <dbReference type="Pfam" id="PF01694"/>
    </source>
</evidence>
<feature type="transmembrane region" description="Helical" evidence="6">
    <location>
        <begin position="277"/>
        <end position="296"/>
    </location>
</feature>
<sequence>MAMICQATVPRLELWNKRVDRCAVGAQSVAFIQNCCGIRSPLWRPVVSSSWNLNRASIQNMRNGRLPFKNLENVKPSRGRSIHCDADYPRDGLTSLELQNVGSSKIKNSYNGIFLLLLLNLGIFALDHWLHFPIISHLYLHHSDPKWYQFVTATFCHINWHLQRDFNVPALMLAGYFCGLEGTREKLDDMIYSKFWDTFIKQSVLPLYLRVISAGASGAVFGLFAVSVLVKMSFDWRKILEVLILGQFVVEKVMEEAQASASMGSFALKSSMNINHIAHLSGALLGVLLICLLNRLPSGDPDKK</sequence>
<evidence type="ECO:0000313" key="8">
    <source>
        <dbReference type="EMBL" id="OAE26092.1"/>
    </source>
</evidence>
<reference evidence="8" key="1">
    <citation type="submission" date="2016-03" db="EMBL/GenBank/DDBJ databases">
        <title>Mechanisms controlling the formation of the plant cell surface in tip-growing cells are functionally conserved among land plants.</title>
        <authorList>
            <person name="Honkanen S."/>
            <person name="Jones V.A."/>
            <person name="Morieri G."/>
            <person name="Champion C."/>
            <person name="Hetherington A.J."/>
            <person name="Kelly S."/>
            <person name="Saint-Marcoux D."/>
            <person name="Proust H."/>
            <person name="Prescott H."/>
            <person name="Dolan L."/>
        </authorList>
    </citation>
    <scope>NUCLEOTIDE SEQUENCE [LARGE SCALE GENOMIC DNA]</scope>
    <source>
        <tissue evidence="8">Whole gametophyte</tissue>
    </source>
</reference>
<organism evidence="8 9">
    <name type="scientific">Marchantia polymorpha subsp. ruderalis</name>
    <dbReference type="NCBI Taxonomy" id="1480154"/>
    <lineage>
        <taxon>Eukaryota</taxon>
        <taxon>Viridiplantae</taxon>
        <taxon>Streptophyta</taxon>
        <taxon>Embryophyta</taxon>
        <taxon>Marchantiophyta</taxon>
        <taxon>Marchantiopsida</taxon>
        <taxon>Marchantiidae</taxon>
        <taxon>Marchantiales</taxon>
        <taxon>Marchantiaceae</taxon>
        <taxon>Marchantia</taxon>
    </lineage>
</organism>
<keyword evidence="5 6" id="KW-0472">Membrane</keyword>
<dbReference type="FunFam" id="1.20.1540.10:FF:000013">
    <property type="entry name" value="Rhomboid protease aarA"/>
    <property type="match status" value="1"/>
</dbReference>
<keyword evidence="9" id="KW-1185">Reference proteome</keyword>
<name>A0A176W0W2_MARPO</name>